<keyword evidence="2" id="KW-0472">Membrane</keyword>
<evidence type="ECO:0000256" key="2">
    <source>
        <dbReference type="SAM" id="Phobius"/>
    </source>
</evidence>
<organism evidence="3 4">
    <name type="scientific">Frigidibacter albus</name>
    <dbReference type="NCBI Taxonomy" id="1465486"/>
    <lineage>
        <taxon>Bacteria</taxon>
        <taxon>Pseudomonadati</taxon>
        <taxon>Pseudomonadota</taxon>
        <taxon>Alphaproteobacteria</taxon>
        <taxon>Rhodobacterales</taxon>
        <taxon>Paracoccaceae</taxon>
        <taxon>Frigidibacter</taxon>
    </lineage>
</organism>
<feature type="transmembrane region" description="Helical" evidence="2">
    <location>
        <begin position="262"/>
        <end position="290"/>
    </location>
</feature>
<keyword evidence="2" id="KW-1133">Transmembrane helix</keyword>
<dbReference type="Proteomes" id="UP000477083">
    <property type="component" value="Unassembled WGS sequence"/>
</dbReference>
<keyword evidence="2" id="KW-0812">Transmembrane</keyword>
<proteinExistence type="predicted"/>
<comment type="caution">
    <text evidence="3">The sequence shown here is derived from an EMBL/GenBank/DDBJ whole genome shotgun (WGS) entry which is preliminary data.</text>
</comment>
<dbReference type="SUPFAM" id="SSF90257">
    <property type="entry name" value="Myosin rod fragments"/>
    <property type="match status" value="1"/>
</dbReference>
<reference evidence="3 4" key="1">
    <citation type="submission" date="2020-01" db="EMBL/GenBank/DDBJ databases">
        <title>Frigidibacter albus SP32T (=CGMCC 1.13995T).</title>
        <authorList>
            <person name="Liao X."/>
        </authorList>
    </citation>
    <scope>NUCLEOTIDE SEQUENCE [LARGE SCALE GENOMIC DNA]</scope>
    <source>
        <strain evidence="3 4">SP32</strain>
    </source>
</reference>
<evidence type="ECO:0000313" key="3">
    <source>
        <dbReference type="EMBL" id="MZQ91154.1"/>
    </source>
</evidence>
<dbReference type="EMBL" id="WWNR01000017">
    <property type="protein sequence ID" value="MZQ91154.1"/>
    <property type="molecule type" value="Genomic_DNA"/>
</dbReference>
<dbReference type="RefSeq" id="WP_161348539.1">
    <property type="nucleotide sequence ID" value="NZ_BMGW01000017.1"/>
</dbReference>
<feature type="transmembrane region" description="Helical" evidence="2">
    <location>
        <begin position="310"/>
        <end position="332"/>
    </location>
</feature>
<feature type="coiled-coil region" evidence="1">
    <location>
        <begin position="209"/>
        <end position="243"/>
    </location>
</feature>
<sequence>MSDVEASSIEAPKPHVIGIEFYSKRGNKDELLINSDELRTPFDAKARWFSYSFARPVFLTRIEIASNGYASYDKFDIEVDHVDGTRHEERISVDNGFVRLHLGKLATAFRFRPDKKYLSDPKLIRVVASGYTENEFHDFEWIVKEFHSKSAALSEREKLLELKEAQFSALKAQRTEIESAVGKTKAEYEQLVLSLAAAKDSAAKLATQEKDMRQRNSSAEETLRDLNSRIDKENTKLQELVREVRLFPSEIAGFVKEGNRSILTYMLIGAPFLIVLITIVVMIFVNAVNLTQIYKEVDQIDIWTVFLTRIPFVLVAIALIEASGYIVGRLVFEVIRINRQRVEFSKLSIIAKDVSTASAAYSEEMTEQEIYDSETKLKMDLLREHMKNYVGSEFEYKGTGLIAAIKGVAERLARKSE</sequence>
<gene>
    <name evidence="3" type="ORF">GS660_18850</name>
</gene>
<keyword evidence="4" id="KW-1185">Reference proteome</keyword>
<evidence type="ECO:0000256" key="1">
    <source>
        <dbReference type="SAM" id="Coils"/>
    </source>
</evidence>
<dbReference type="AlphaFoldDB" id="A0A6L8VM44"/>
<protein>
    <submittedName>
        <fullName evidence="3">Uncharacterized protein</fullName>
    </submittedName>
</protein>
<name>A0A6L8VM44_9RHOB</name>
<accession>A0A6L8VM44</accession>
<evidence type="ECO:0000313" key="4">
    <source>
        <dbReference type="Proteomes" id="UP000477083"/>
    </source>
</evidence>
<keyword evidence="1" id="KW-0175">Coiled coil</keyword>
<dbReference type="OrthoDB" id="8419177at2"/>